<dbReference type="Proteomes" id="UP001497497">
    <property type="component" value="Unassembled WGS sequence"/>
</dbReference>
<evidence type="ECO:0000256" key="4">
    <source>
        <dbReference type="ARBA" id="ARBA00023136"/>
    </source>
</evidence>
<evidence type="ECO:0000256" key="2">
    <source>
        <dbReference type="ARBA" id="ARBA00022692"/>
    </source>
</evidence>
<dbReference type="AlphaFoldDB" id="A0AAV2HDR6"/>
<keyword evidence="7" id="KW-1185">Reference proteome</keyword>
<feature type="transmembrane region" description="Helical" evidence="5">
    <location>
        <begin position="52"/>
        <end position="82"/>
    </location>
</feature>
<dbReference type="PIRSF" id="PIRSF006060">
    <property type="entry name" value="AA_transporter"/>
    <property type="match status" value="1"/>
</dbReference>
<dbReference type="InterPro" id="IPR050598">
    <property type="entry name" value="AminoAcid_Transporter"/>
</dbReference>
<feature type="transmembrane region" description="Helical" evidence="5">
    <location>
        <begin position="292"/>
        <end position="311"/>
    </location>
</feature>
<feature type="transmembrane region" description="Helical" evidence="5">
    <location>
        <begin position="433"/>
        <end position="451"/>
    </location>
</feature>
<accession>A0AAV2HDR6</accession>
<comment type="subcellular location">
    <subcellularLocation>
        <location evidence="1">Membrane</location>
        <topology evidence="1">Multi-pass membrane protein</topology>
    </subcellularLocation>
</comment>
<evidence type="ECO:0000256" key="3">
    <source>
        <dbReference type="ARBA" id="ARBA00022989"/>
    </source>
</evidence>
<dbReference type="Gene3D" id="1.20.1740.10">
    <property type="entry name" value="Amino acid/polyamine transporter I"/>
    <property type="match status" value="1"/>
</dbReference>
<keyword evidence="3 5" id="KW-1133">Transmembrane helix</keyword>
<dbReference type="Pfam" id="PF13520">
    <property type="entry name" value="AA_permease_2"/>
    <property type="match status" value="1"/>
</dbReference>
<feature type="transmembrane region" description="Helical" evidence="5">
    <location>
        <begin position="171"/>
        <end position="194"/>
    </location>
</feature>
<feature type="transmembrane region" description="Helical" evidence="5">
    <location>
        <begin position="251"/>
        <end position="272"/>
    </location>
</feature>
<dbReference type="InterPro" id="IPR002293">
    <property type="entry name" value="AA/rel_permease1"/>
</dbReference>
<name>A0AAV2HDR6_LYMST</name>
<feature type="transmembrane region" description="Helical" evidence="5">
    <location>
        <begin position="26"/>
        <end position="46"/>
    </location>
</feature>
<comment type="caution">
    <text evidence="6">The sequence shown here is derived from an EMBL/GenBank/DDBJ whole genome shotgun (WGS) entry which is preliminary data.</text>
</comment>
<feature type="transmembrane region" description="Helical" evidence="5">
    <location>
        <begin position="214"/>
        <end position="230"/>
    </location>
</feature>
<dbReference type="PANTHER" id="PTHR11785:SF528">
    <property type="entry name" value="AMINO ACID TRANSPORTER PROTEIN JHI-21"/>
    <property type="match status" value="1"/>
</dbReference>
<reference evidence="6 7" key="1">
    <citation type="submission" date="2024-04" db="EMBL/GenBank/DDBJ databases">
        <authorList>
            <consortium name="Genoscope - CEA"/>
            <person name="William W."/>
        </authorList>
    </citation>
    <scope>NUCLEOTIDE SEQUENCE [LARGE SCALE GENOMIC DNA]</scope>
</reference>
<feature type="transmembrane region" description="Helical" evidence="5">
    <location>
        <begin position="370"/>
        <end position="393"/>
    </location>
</feature>
<dbReference type="EMBL" id="CAXITT010000065">
    <property type="protein sequence ID" value="CAL1530268.1"/>
    <property type="molecule type" value="Genomic_DNA"/>
</dbReference>
<dbReference type="GO" id="GO:0015179">
    <property type="term" value="F:L-amino acid transmembrane transporter activity"/>
    <property type="evidence" value="ECO:0007669"/>
    <property type="project" value="TreeGrafter"/>
</dbReference>
<keyword evidence="4 5" id="KW-0472">Membrane</keyword>
<evidence type="ECO:0000256" key="5">
    <source>
        <dbReference type="SAM" id="Phobius"/>
    </source>
</evidence>
<feature type="transmembrane region" description="Helical" evidence="5">
    <location>
        <begin position="405"/>
        <end position="427"/>
    </location>
</feature>
<feature type="transmembrane region" description="Helical" evidence="5">
    <location>
        <begin position="103"/>
        <end position="128"/>
    </location>
</feature>
<dbReference type="GO" id="GO:0016020">
    <property type="term" value="C:membrane"/>
    <property type="evidence" value="ECO:0007669"/>
    <property type="project" value="UniProtKB-SubCell"/>
</dbReference>
<evidence type="ECO:0000313" key="7">
    <source>
        <dbReference type="Proteomes" id="UP001497497"/>
    </source>
</evidence>
<evidence type="ECO:0000256" key="1">
    <source>
        <dbReference type="ARBA" id="ARBA00004141"/>
    </source>
</evidence>
<proteinExistence type="predicted"/>
<dbReference type="PANTHER" id="PTHR11785">
    <property type="entry name" value="AMINO ACID TRANSPORTER"/>
    <property type="match status" value="1"/>
</dbReference>
<sequence>MDNTKKIPDVQKTMEVAEKVELKRELGLIGATSFVIGNVIGSGIFISPKGVLAATGSVALCLLVWLIAGIVSLGSALCYAELGTIIHKSGGTYTYLQKGVGNFLAFVYVLQTVFIQNAGSIIIMLLTFSKYVMSMLPVCGSPVYLEKFITALAILTLILVTSYSTRLASHIVVVTTVGKLVALVIIIAGGTVAMCQGTTSELGSGFSGTSNDPSALALALYSAMWATSGGENITTIVEEVKNPSKNIPRSLIIGLTVVIIIYMLTNLSYLAVLSRAEMLGAPAVAVTFAARTLGPLATLVPFAVMVSTLGASNGSVIGGSRVAFSAGRDGNLPHVLSYIHVHQLTPLSAVLLTAVMAMAMLFPADVESVIDYLGFLGAFMNICVFLAFLRFRLWTMKDVKRPIKVPLVIPILMLLVNVYLFIAPLVISPQLKYVFGAATLLGISVLLYLPFIHLRLKLPYFDTLVTWYQLICQVSPPPDWQD</sequence>
<keyword evidence="2 5" id="KW-0812">Transmembrane</keyword>
<feature type="transmembrane region" description="Helical" evidence="5">
    <location>
        <begin position="344"/>
        <end position="364"/>
    </location>
</feature>
<feature type="transmembrane region" description="Helical" evidence="5">
    <location>
        <begin position="148"/>
        <end position="164"/>
    </location>
</feature>
<gene>
    <name evidence="6" type="ORF">GSLYS_00004401001</name>
</gene>
<protein>
    <submittedName>
        <fullName evidence="6">Uncharacterized protein</fullName>
    </submittedName>
</protein>
<organism evidence="6 7">
    <name type="scientific">Lymnaea stagnalis</name>
    <name type="common">Great pond snail</name>
    <name type="synonym">Helix stagnalis</name>
    <dbReference type="NCBI Taxonomy" id="6523"/>
    <lineage>
        <taxon>Eukaryota</taxon>
        <taxon>Metazoa</taxon>
        <taxon>Spiralia</taxon>
        <taxon>Lophotrochozoa</taxon>
        <taxon>Mollusca</taxon>
        <taxon>Gastropoda</taxon>
        <taxon>Heterobranchia</taxon>
        <taxon>Euthyneura</taxon>
        <taxon>Panpulmonata</taxon>
        <taxon>Hygrophila</taxon>
        <taxon>Lymnaeoidea</taxon>
        <taxon>Lymnaeidae</taxon>
        <taxon>Lymnaea</taxon>
    </lineage>
</organism>
<evidence type="ECO:0000313" key="6">
    <source>
        <dbReference type="EMBL" id="CAL1530268.1"/>
    </source>
</evidence>